<protein>
    <submittedName>
        <fullName evidence="1">Uncharacterized protein</fullName>
    </submittedName>
</protein>
<evidence type="ECO:0000313" key="2">
    <source>
        <dbReference type="Proteomes" id="UP001164250"/>
    </source>
</evidence>
<comment type="caution">
    <text evidence="1">The sequence shown here is derived from an EMBL/GenBank/DDBJ whole genome shotgun (WGS) entry which is preliminary data.</text>
</comment>
<dbReference type="EMBL" id="CM047897">
    <property type="protein sequence ID" value="KAJ0111185.1"/>
    <property type="molecule type" value="Genomic_DNA"/>
</dbReference>
<name>A0ACC1C657_9ROSI</name>
<proteinExistence type="predicted"/>
<dbReference type="Proteomes" id="UP001164250">
    <property type="component" value="Chromosome 1"/>
</dbReference>
<sequence>MESFKIVAAEEEPVPVPVSPIAQYFNSSVLSIVVIGVDKNGVKQWKKVEVQLKDHVKVPIFPAERTPEFYEKCQHDYISKIGIEPLSQHRPLWEIHLFKYPTCNAAGTITFKLHHALGDGFSLMGALLSCLQRADDPSLPVTFPSVRTQPIISSENGDNGLIRNVPKIVSSIFNSTTNFCQSLKSSLVEDRQTPIRSGSIEVGYGPVSISTIRGVRRVERLNSSGALESSSAPTQWGDRVEFNQGEARLVCS</sequence>
<keyword evidence="2" id="KW-1185">Reference proteome</keyword>
<evidence type="ECO:0000313" key="1">
    <source>
        <dbReference type="EMBL" id="KAJ0111185.1"/>
    </source>
</evidence>
<organism evidence="1 2">
    <name type="scientific">Pistacia atlantica</name>
    <dbReference type="NCBI Taxonomy" id="434234"/>
    <lineage>
        <taxon>Eukaryota</taxon>
        <taxon>Viridiplantae</taxon>
        <taxon>Streptophyta</taxon>
        <taxon>Embryophyta</taxon>
        <taxon>Tracheophyta</taxon>
        <taxon>Spermatophyta</taxon>
        <taxon>Magnoliopsida</taxon>
        <taxon>eudicotyledons</taxon>
        <taxon>Gunneridae</taxon>
        <taxon>Pentapetalae</taxon>
        <taxon>rosids</taxon>
        <taxon>malvids</taxon>
        <taxon>Sapindales</taxon>
        <taxon>Anacardiaceae</taxon>
        <taxon>Pistacia</taxon>
    </lineage>
</organism>
<reference evidence="2" key="1">
    <citation type="journal article" date="2023" name="G3 (Bethesda)">
        <title>Genome assembly and association tests identify interacting loci associated with vigor, precocity, and sex in interspecific pistachio rootstocks.</title>
        <authorList>
            <person name="Palmer W."/>
            <person name="Jacygrad E."/>
            <person name="Sagayaradj S."/>
            <person name="Cavanaugh K."/>
            <person name="Han R."/>
            <person name="Bertier L."/>
            <person name="Beede B."/>
            <person name="Kafkas S."/>
            <person name="Golino D."/>
            <person name="Preece J."/>
            <person name="Michelmore R."/>
        </authorList>
    </citation>
    <scope>NUCLEOTIDE SEQUENCE [LARGE SCALE GENOMIC DNA]</scope>
</reference>
<gene>
    <name evidence="1" type="ORF">Patl1_02280</name>
</gene>
<accession>A0ACC1C657</accession>